<dbReference type="PROSITE" id="PS51257">
    <property type="entry name" value="PROKAR_LIPOPROTEIN"/>
    <property type="match status" value="1"/>
</dbReference>
<sequence>MKPVKKIFFILLSISLLIACATKKNSITNNKKLLVKPQILNNAFAITEKSTDKSYGYTQKNPIKVGGVKESEGPINERRFLNALAGPNGELINYFRAGSCCHFKTENGILGTGLLDHYRIFWKGSKDTLSLYINMYDFEKLKIPVGFTSKIK</sequence>
<reference evidence="2 3" key="1">
    <citation type="submission" date="2018-05" db="EMBL/GenBank/DDBJ databases">
        <title>Polaribacter aquimarinus sp. nov., isolated from sediment in a sediment of sea.</title>
        <authorList>
            <person name="Lu D."/>
        </authorList>
    </citation>
    <scope>NUCLEOTIDE SEQUENCE [LARGE SCALE GENOMIC DNA]</scope>
    <source>
        <strain evidence="2 3">ZY113</strain>
    </source>
</reference>
<feature type="chain" id="PRO_5015763027" evidence="1">
    <location>
        <begin position="22"/>
        <end position="152"/>
    </location>
</feature>
<dbReference type="AlphaFoldDB" id="A0A2U2J8L1"/>
<feature type="signal peptide" evidence="1">
    <location>
        <begin position="1"/>
        <end position="21"/>
    </location>
</feature>
<dbReference type="RefSeq" id="WP_109405451.1">
    <property type="nucleotide sequence ID" value="NZ_QFFG01000005.1"/>
</dbReference>
<proteinExistence type="predicted"/>
<gene>
    <name evidence="2" type="ORF">DIS07_11750</name>
</gene>
<protein>
    <submittedName>
        <fullName evidence="2">2-dehydro-3-deoxyphosphooctonate aldolase</fullName>
    </submittedName>
</protein>
<evidence type="ECO:0000256" key="1">
    <source>
        <dbReference type="SAM" id="SignalP"/>
    </source>
</evidence>
<keyword evidence="1" id="KW-0732">Signal</keyword>
<dbReference type="EMBL" id="QFFG01000005">
    <property type="protein sequence ID" value="PWG04611.1"/>
    <property type="molecule type" value="Genomic_DNA"/>
</dbReference>
<keyword evidence="3" id="KW-1185">Reference proteome</keyword>
<comment type="caution">
    <text evidence="2">The sequence shown here is derived from an EMBL/GenBank/DDBJ whole genome shotgun (WGS) entry which is preliminary data.</text>
</comment>
<dbReference type="Proteomes" id="UP000245670">
    <property type="component" value="Unassembled WGS sequence"/>
</dbReference>
<name>A0A2U2J8L1_9FLAO</name>
<accession>A0A2U2J8L1</accession>
<organism evidence="2 3">
    <name type="scientific">Polaribacter aquimarinus</name>
    <dbReference type="NCBI Taxonomy" id="2100726"/>
    <lineage>
        <taxon>Bacteria</taxon>
        <taxon>Pseudomonadati</taxon>
        <taxon>Bacteroidota</taxon>
        <taxon>Flavobacteriia</taxon>
        <taxon>Flavobacteriales</taxon>
        <taxon>Flavobacteriaceae</taxon>
    </lineage>
</organism>
<evidence type="ECO:0000313" key="3">
    <source>
        <dbReference type="Proteomes" id="UP000245670"/>
    </source>
</evidence>
<dbReference type="OrthoDB" id="5522619at2"/>
<evidence type="ECO:0000313" key="2">
    <source>
        <dbReference type="EMBL" id="PWG04611.1"/>
    </source>
</evidence>